<keyword evidence="2" id="KW-1185">Reference proteome</keyword>
<dbReference type="EMBL" id="CM041550">
    <property type="protein sequence ID" value="KAI3355891.1"/>
    <property type="molecule type" value="Genomic_DNA"/>
</dbReference>
<dbReference type="Proteomes" id="UP000831701">
    <property type="component" value="Chromosome 20"/>
</dbReference>
<reference evidence="1" key="1">
    <citation type="submission" date="2022-04" db="EMBL/GenBank/DDBJ databases">
        <title>Jade perch genome.</title>
        <authorList>
            <person name="Chao B."/>
        </authorList>
    </citation>
    <scope>NUCLEOTIDE SEQUENCE</scope>
    <source>
        <strain evidence="1">CB-2022</strain>
    </source>
</reference>
<protein>
    <submittedName>
        <fullName evidence="1">Uncharacterized protein</fullName>
    </submittedName>
</protein>
<organism evidence="1 2">
    <name type="scientific">Scortum barcoo</name>
    <name type="common">barcoo grunter</name>
    <dbReference type="NCBI Taxonomy" id="214431"/>
    <lineage>
        <taxon>Eukaryota</taxon>
        <taxon>Metazoa</taxon>
        <taxon>Chordata</taxon>
        <taxon>Craniata</taxon>
        <taxon>Vertebrata</taxon>
        <taxon>Euteleostomi</taxon>
        <taxon>Actinopterygii</taxon>
        <taxon>Neopterygii</taxon>
        <taxon>Teleostei</taxon>
        <taxon>Neoteleostei</taxon>
        <taxon>Acanthomorphata</taxon>
        <taxon>Eupercaria</taxon>
        <taxon>Centrarchiformes</taxon>
        <taxon>Terapontoidei</taxon>
        <taxon>Terapontidae</taxon>
        <taxon>Scortum</taxon>
    </lineage>
</organism>
<accession>A0ACB8VK40</accession>
<comment type="caution">
    <text evidence="1">The sequence shown here is derived from an EMBL/GenBank/DDBJ whole genome shotgun (WGS) entry which is preliminary data.</text>
</comment>
<gene>
    <name evidence="1" type="ORF">L3Q82_004439</name>
</gene>
<proteinExistence type="predicted"/>
<evidence type="ECO:0000313" key="2">
    <source>
        <dbReference type="Proteomes" id="UP000831701"/>
    </source>
</evidence>
<evidence type="ECO:0000313" key="1">
    <source>
        <dbReference type="EMBL" id="KAI3355891.1"/>
    </source>
</evidence>
<sequence>MDPEKVSAVTNWPPLTSREKVQQFLGFANFNHNQPLYHTPLHALTSPKVQFHQGPKAEEAFQCLKRLFTTAPVLTMLDSHLQFIVEVDASNEGVGAVLSQCSPRDNRVHPCTFLSRKLSLVECNYDVGNLELLAIKVALEEWDHWLEGAELPFIVWMDHKNLQYLKTAKRLNSRPAFGSTCSVAQS</sequence>
<name>A0ACB8VK40_9TELE</name>